<dbReference type="GO" id="GO:0003735">
    <property type="term" value="F:structural constituent of ribosome"/>
    <property type="evidence" value="ECO:0007669"/>
    <property type="project" value="TreeGrafter"/>
</dbReference>
<dbReference type="FunFam" id="3.30.1390.20:FF:000003">
    <property type="entry name" value="60S ribosomal protein L7"/>
    <property type="match status" value="1"/>
</dbReference>
<dbReference type="InterPro" id="IPR016082">
    <property type="entry name" value="Ribosomal_uL30_ferredoxin-like"/>
</dbReference>
<dbReference type="InterPro" id="IPR018038">
    <property type="entry name" value="Ribosomal_uL30_CS"/>
</dbReference>
<dbReference type="GO" id="GO:0003723">
    <property type="term" value="F:RNA binding"/>
    <property type="evidence" value="ECO:0007669"/>
    <property type="project" value="InterPro"/>
</dbReference>
<organism evidence="6 7">
    <name type="scientific">Asparagus officinalis</name>
    <name type="common">Garden asparagus</name>
    <dbReference type="NCBI Taxonomy" id="4686"/>
    <lineage>
        <taxon>Eukaryota</taxon>
        <taxon>Viridiplantae</taxon>
        <taxon>Streptophyta</taxon>
        <taxon>Embryophyta</taxon>
        <taxon>Tracheophyta</taxon>
        <taxon>Spermatophyta</taxon>
        <taxon>Magnoliopsida</taxon>
        <taxon>Liliopsida</taxon>
        <taxon>Asparagales</taxon>
        <taxon>Asparagaceae</taxon>
        <taxon>Asparagoideae</taxon>
        <taxon>Asparagus</taxon>
    </lineage>
</organism>
<keyword evidence="7" id="KW-1185">Reference proteome</keyword>
<dbReference type="InterPro" id="IPR005998">
    <property type="entry name" value="Ribosomal_uL30_euk"/>
</dbReference>
<dbReference type="CDD" id="cd01657">
    <property type="entry name" value="Ribosomal_L7_archeal_euk"/>
    <property type="match status" value="1"/>
</dbReference>
<accession>A0A5P1EXL0</accession>
<dbReference type="PANTHER" id="PTHR11524">
    <property type="entry name" value="60S RIBOSOMAL PROTEIN L7"/>
    <property type="match status" value="1"/>
</dbReference>
<evidence type="ECO:0000259" key="4">
    <source>
        <dbReference type="Pfam" id="PF00327"/>
    </source>
</evidence>
<evidence type="ECO:0000256" key="2">
    <source>
        <dbReference type="ARBA" id="ARBA00022980"/>
    </source>
</evidence>
<evidence type="ECO:0000256" key="1">
    <source>
        <dbReference type="ARBA" id="ARBA00007594"/>
    </source>
</evidence>
<dbReference type="Gramene" id="ONK70584">
    <property type="protein sequence ID" value="ONK70584"/>
    <property type="gene ID" value="A4U43_C05F35240"/>
</dbReference>
<dbReference type="PROSITE" id="PS00634">
    <property type="entry name" value="RIBOSOMAL_L30"/>
    <property type="match status" value="1"/>
</dbReference>
<evidence type="ECO:0000313" key="6">
    <source>
        <dbReference type="EMBL" id="ONK70584.1"/>
    </source>
</evidence>
<proteinExistence type="inferred from homology"/>
<dbReference type="InterPro" id="IPR039699">
    <property type="entry name" value="Ribosomal_uL30"/>
</dbReference>
<dbReference type="PANTHER" id="PTHR11524:SF16">
    <property type="entry name" value="LARGE RIBOSOMAL SUBUNIT PROTEIN UL30"/>
    <property type="match status" value="1"/>
</dbReference>
<dbReference type="FunFam" id="3.30.1390.20:FF:000002">
    <property type="entry name" value="60S ribosomal protein L7"/>
    <property type="match status" value="1"/>
</dbReference>
<evidence type="ECO:0000313" key="7">
    <source>
        <dbReference type="Proteomes" id="UP000243459"/>
    </source>
</evidence>
<dbReference type="NCBIfam" id="TIGR01310">
    <property type="entry name" value="uL30_euk"/>
    <property type="match status" value="1"/>
</dbReference>
<dbReference type="GO" id="GO:0022625">
    <property type="term" value="C:cytosolic large ribosomal subunit"/>
    <property type="evidence" value="ECO:0007669"/>
    <property type="project" value="TreeGrafter"/>
</dbReference>
<evidence type="ECO:0008006" key="8">
    <source>
        <dbReference type="Google" id="ProtNLM"/>
    </source>
</evidence>
<dbReference type="Proteomes" id="UP000243459">
    <property type="component" value="Chromosome 5"/>
</dbReference>
<dbReference type="InterPro" id="IPR012988">
    <property type="entry name" value="Ribosomal_uL30_N_euk"/>
</dbReference>
<feature type="domain" description="Large ribosomal subunit protein uL30-like ferredoxin-like fold" evidence="4">
    <location>
        <begin position="96"/>
        <end position="146"/>
    </location>
</feature>
<dbReference type="Gene3D" id="3.30.1390.20">
    <property type="entry name" value="Ribosomal protein L30, ferredoxin-like fold domain"/>
    <property type="match status" value="2"/>
</dbReference>
<dbReference type="GO" id="GO:0000463">
    <property type="term" value="P:maturation of LSU-rRNA from tricistronic rRNA transcript (SSU-rRNA, 5.8S rRNA, LSU-rRNA)"/>
    <property type="evidence" value="ECO:0007669"/>
    <property type="project" value="TreeGrafter"/>
</dbReference>
<dbReference type="InterPro" id="IPR035808">
    <property type="entry name" value="Ribosomal_uL30_euk_arc"/>
</dbReference>
<dbReference type="EMBL" id="CM007385">
    <property type="protein sequence ID" value="ONK70584.1"/>
    <property type="molecule type" value="Genomic_DNA"/>
</dbReference>
<dbReference type="SUPFAM" id="SSF55129">
    <property type="entry name" value="Ribosomal protein L30p/L7e"/>
    <property type="match status" value="1"/>
</dbReference>
<dbReference type="Pfam" id="PF00327">
    <property type="entry name" value="Ribosomal_L30"/>
    <property type="match status" value="1"/>
</dbReference>
<name>A0A5P1EXL0_ASPOF</name>
<feature type="domain" description="Large ribosomal subunit protein uL30 N-terminal eukaryotes" evidence="5">
    <location>
        <begin position="52"/>
        <end position="91"/>
    </location>
</feature>
<reference evidence="7" key="1">
    <citation type="journal article" date="2017" name="Nat. Commun.">
        <title>The asparagus genome sheds light on the origin and evolution of a young Y chromosome.</title>
        <authorList>
            <person name="Harkess A."/>
            <person name="Zhou J."/>
            <person name="Xu C."/>
            <person name="Bowers J.E."/>
            <person name="Van der Hulst R."/>
            <person name="Ayyampalayam S."/>
            <person name="Mercati F."/>
            <person name="Riccardi P."/>
            <person name="McKain M.R."/>
            <person name="Kakrana A."/>
            <person name="Tang H."/>
            <person name="Ray J."/>
            <person name="Groenendijk J."/>
            <person name="Arikit S."/>
            <person name="Mathioni S.M."/>
            <person name="Nakano M."/>
            <person name="Shan H."/>
            <person name="Telgmann-Rauber A."/>
            <person name="Kanno A."/>
            <person name="Yue Z."/>
            <person name="Chen H."/>
            <person name="Li W."/>
            <person name="Chen Y."/>
            <person name="Xu X."/>
            <person name="Zhang Y."/>
            <person name="Luo S."/>
            <person name="Chen H."/>
            <person name="Gao J."/>
            <person name="Mao Z."/>
            <person name="Pires J.C."/>
            <person name="Luo M."/>
            <person name="Kudrna D."/>
            <person name="Wing R.A."/>
            <person name="Meyers B.C."/>
            <person name="Yi K."/>
            <person name="Kong H."/>
            <person name="Lavrijsen P."/>
            <person name="Sunseri F."/>
            <person name="Falavigna A."/>
            <person name="Ye Y."/>
            <person name="Leebens-Mack J.H."/>
            <person name="Chen G."/>
        </authorList>
    </citation>
    <scope>NUCLEOTIDE SEQUENCE [LARGE SCALE GENOMIC DNA]</scope>
    <source>
        <strain evidence="7">cv. DH0086</strain>
    </source>
</reference>
<sequence length="254" mass="29739">MAAAAESKKVIPESVLKKRKREEEWALAKKQETAEKKKKDHENRKLIFSRAQQKLIFSRAQQYAKEYQTQEKELIRLKREARMKGGFYVSAEAKLLFIIRIRGINAMDPKSRKILQLLRLRQIFNGVFLKVNKATMNMLHRVEPYVTYGYPNLKSVRELIYKRGFGKLDKQRTPLTENSIIEQALGKYGIVCIEDLIHEIMTVGPHFKEANNFLWPFKLKAPLGGMKKKRNHYVEGGDAGNREDYINELIRRMN</sequence>
<evidence type="ECO:0000256" key="3">
    <source>
        <dbReference type="ARBA" id="ARBA00023274"/>
    </source>
</evidence>
<dbReference type="Pfam" id="PF08079">
    <property type="entry name" value="Ribosomal_L30_N"/>
    <property type="match status" value="1"/>
</dbReference>
<evidence type="ECO:0000259" key="5">
    <source>
        <dbReference type="Pfam" id="PF08079"/>
    </source>
</evidence>
<keyword evidence="3" id="KW-0687">Ribonucleoprotein</keyword>
<dbReference type="OMA" id="IVEPWIA"/>
<keyword evidence="2" id="KW-0689">Ribosomal protein</keyword>
<protein>
    <recommendedName>
        <fullName evidence="8">Ribosomal protein L30 ferredoxin-like fold domain-containing protein</fullName>
    </recommendedName>
</protein>
<dbReference type="InterPro" id="IPR036919">
    <property type="entry name" value="Ribo_uL30_ferredoxin-like_sf"/>
</dbReference>
<gene>
    <name evidence="6" type="ORF">A4U43_C05F35240</name>
</gene>
<comment type="similarity">
    <text evidence="1">Belongs to the universal ribosomal protein uL30 family.</text>
</comment>
<dbReference type="AlphaFoldDB" id="A0A5P1EXL0"/>